<evidence type="ECO:0000256" key="12">
    <source>
        <dbReference type="ARBA" id="ARBA00023137"/>
    </source>
</evidence>
<evidence type="ECO:0000256" key="6">
    <source>
        <dbReference type="ARBA" id="ARBA00022729"/>
    </source>
</evidence>
<reference evidence="17" key="1">
    <citation type="submission" date="2006-10" db="EMBL/GenBank/DDBJ databases">
        <authorList>
            <person name="Amadeo P."/>
            <person name="Zhao Q."/>
            <person name="Wortman J."/>
            <person name="Fraser-Liggett C."/>
            <person name="Carlton J."/>
        </authorList>
    </citation>
    <scope>NUCLEOTIDE SEQUENCE</scope>
    <source>
        <strain evidence="17">G3</strain>
    </source>
</reference>
<evidence type="ECO:0000256" key="3">
    <source>
        <dbReference type="ARBA" id="ARBA00022475"/>
    </source>
</evidence>
<keyword evidence="9" id="KW-0067">ATP-binding</keyword>
<keyword evidence="4" id="KW-0808">Transferase</keyword>
<proteinExistence type="predicted"/>
<evidence type="ECO:0000256" key="14">
    <source>
        <dbReference type="ARBA" id="ARBA00023170"/>
    </source>
</evidence>
<evidence type="ECO:0000313" key="17">
    <source>
        <dbReference type="EMBL" id="EAX99462.1"/>
    </source>
</evidence>
<evidence type="ECO:0000256" key="2">
    <source>
        <dbReference type="ARBA" id="ARBA00011902"/>
    </source>
</evidence>
<keyword evidence="13" id="KW-1015">Disulfide bond</keyword>
<keyword evidence="15" id="KW-0325">Glycoprotein</keyword>
<dbReference type="VEuPathDB" id="TrichDB:TVAG_053050"/>
<organism evidence="17 18">
    <name type="scientific">Trichomonas vaginalis (strain ATCC PRA-98 / G3)</name>
    <dbReference type="NCBI Taxonomy" id="412133"/>
    <lineage>
        <taxon>Eukaryota</taxon>
        <taxon>Metamonada</taxon>
        <taxon>Parabasalia</taxon>
        <taxon>Trichomonadida</taxon>
        <taxon>Trichomonadidae</taxon>
        <taxon>Trichomonas</taxon>
    </lineage>
</organism>
<dbReference type="InParanoid" id="A2F6L7"/>
<keyword evidence="10" id="KW-1133">Transmembrane helix</keyword>
<dbReference type="Proteomes" id="UP000001542">
    <property type="component" value="Unassembled WGS sequence"/>
</dbReference>
<evidence type="ECO:0000256" key="11">
    <source>
        <dbReference type="ARBA" id="ARBA00023136"/>
    </source>
</evidence>
<keyword evidence="6" id="KW-0732">Signal</keyword>
<dbReference type="EMBL" id="DS113637">
    <property type="protein sequence ID" value="EAX99462.1"/>
    <property type="molecule type" value="Genomic_DNA"/>
</dbReference>
<evidence type="ECO:0000256" key="5">
    <source>
        <dbReference type="ARBA" id="ARBA00022692"/>
    </source>
</evidence>
<comment type="subcellular location">
    <subcellularLocation>
        <location evidence="1">Cell membrane</location>
        <topology evidence="1">Single-pass type I membrane protein</topology>
    </subcellularLocation>
</comment>
<evidence type="ECO:0000256" key="10">
    <source>
        <dbReference type="ARBA" id="ARBA00022989"/>
    </source>
</evidence>
<keyword evidence="12" id="KW-0829">Tyrosine-protein kinase</keyword>
<keyword evidence="11" id="KW-0472">Membrane</keyword>
<dbReference type="AlphaFoldDB" id="A2F6L7"/>
<name>A2F6L7_TRIV3</name>
<evidence type="ECO:0000256" key="13">
    <source>
        <dbReference type="ARBA" id="ARBA00023157"/>
    </source>
</evidence>
<dbReference type="EC" id="2.7.10.1" evidence="2"/>
<accession>A2F6L7</accession>
<dbReference type="GO" id="GO:0005524">
    <property type="term" value="F:ATP binding"/>
    <property type="evidence" value="ECO:0007669"/>
    <property type="project" value="UniProtKB-KW"/>
</dbReference>
<dbReference type="Pfam" id="PF12810">
    <property type="entry name" value="ALK_LTK_GRD"/>
    <property type="match status" value="1"/>
</dbReference>
<keyword evidence="14" id="KW-0675">Receptor</keyword>
<keyword evidence="8" id="KW-0418">Kinase</keyword>
<evidence type="ECO:0000256" key="1">
    <source>
        <dbReference type="ARBA" id="ARBA00004251"/>
    </source>
</evidence>
<keyword evidence="7" id="KW-0547">Nucleotide-binding</keyword>
<evidence type="ECO:0000256" key="8">
    <source>
        <dbReference type="ARBA" id="ARBA00022777"/>
    </source>
</evidence>
<evidence type="ECO:0000256" key="15">
    <source>
        <dbReference type="ARBA" id="ARBA00023180"/>
    </source>
</evidence>
<evidence type="ECO:0000313" key="18">
    <source>
        <dbReference type="Proteomes" id="UP000001542"/>
    </source>
</evidence>
<dbReference type="GO" id="GO:0004714">
    <property type="term" value="F:transmembrane receptor protein tyrosine kinase activity"/>
    <property type="evidence" value="ECO:0007669"/>
    <property type="project" value="UniProtKB-EC"/>
</dbReference>
<dbReference type="KEGG" id="tva:4757269"/>
<feature type="domain" description="ALK/LTK-like glycine-rich" evidence="16">
    <location>
        <begin position="15"/>
        <end position="264"/>
    </location>
</feature>
<gene>
    <name evidence="17" type="ORF">TVAG_053050</name>
</gene>
<dbReference type="RefSeq" id="XP_001312392.1">
    <property type="nucleotide sequence ID" value="XM_001312391.1"/>
</dbReference>
<keyword evidence="5" id="KW-0812">Transmembrane</keyword>
<evidence type="ECO:0000256" key="4">
    <source>
        <dbReference type="ARBA" id="ARBA00022679"/>
    </source>
</evidence>
<keyword evidence="18" id="KW-1185">Reference proteome</keyword>
<protein>
    <recommendedName>
        <fullName evidence="2">receptor protein-tyrosine kinase</fullName>
        <ecNumber evidence="2">2.7.10.1</ecNumber>
    </recommendedName>
</protein>
<reference evidence="17" key="2">
    <citation type="journal article" date="2007" name="Science">
        <title>Draft genome sequence of the sexually transmitted pathogen Trichomonas vaginalis.</title>
        <authorList>
            <person name="Carlton J.M."/>
            <person name="Hirt R.P."/>
            <person name="Silva J.C."/>
            <person name="Delcher A.L."/>
            <person name="Schatz M."/>
            <person name="Zhao Q."/>
            <person name="Wortman J.R."/>
            <person name="Bidwell S.L."/>
            <person name="Alsmark U.C.M."/>
            <person name="Besteiro S."/>
            <person name="Sicheritz-Ponten T."/>
            <person name="Noel C.J."/>
            <person name="Dacks J.B."/>
            <person name="Foster P.G."/>
            <person name="Simillion C."/>
            <person name="Van de Peer Y."/>
            <person name="Miranda-Saavedra D."/>
            <person name="Barton G.J."/>
            <person name="Westrop G.D."/>
            <person name="Mueller S."/>
            <person name="Dessi D."/>
            <person name="Fiori P.L."/>
            <person name="Ren Q."/>
            <person name="Paulsen I."/>
            <person name="Zhang H."/>
            <person name="Bastida-Corcuera F.D."/>
            <person name="Simoes-Barbosa A."/>
            <person name="Brown M.T."/>
            <person name="Hayes R.D."/>
            <person name="Mukherjee M."/>
            <person name="Okumura C.Y."/>
            <person name="Schneider R."/>
            <person name="Smith A.J."/>
            <person name="Vanacova S."/>
            <person name="Villalvazo M."/>
            <person name="Haas B.J."/>
            <person name="Pertea M."/>
            <person name="Feldblyum T.V."/>
            <person name="Utterback T.R."/>
            <person name="Shu C.L."/>
            <person name="Osoegawa K."/>
            <person name="de Jong P.J."/>
            <person name="Hrdy I."/>
            <person name="Horvathova L."/>
            <person name="Zubacova Z."/>
            <person name="Dolezal P."/>
            <person name="Malik S.B."/>
            <person name="Logsdon J.M. Jr."/>
            <person name="Henze K."/>
            <person name="Gupta A."/>
            <person name="Wang C.C."/>
            <person name="Dunne R.L."/>
            <person name="Upcroft J.A."/>
            <person name="Upcroft P."/>
            <person name="White O."/>
            <person name="Salzberg S.L."/>
            <person name="Tang P."/>
            <person name="Chiu C.-H."/>
            <person name="Lee Y.-S."/>
            <person name="Embley T.M."/>
            <person name="Coombs G.H."/>
            <person name="Mottram J.C."/>
            <person name="Tachezy J."/>
            <person name="Fraser-Liggett C.M."/>
            <person name="Johnson P.J."/>
        </authorList>
    </citation>
    <scope>NUCLEOTIDE SEQUENCE [LARGE SCALE GENOMIC DNA]</scope>
    <source>
        <strain evidence="17">G3</strain>
    </source>
</reference>
<sequence length="291" mass="29883">MTLNFPYIGNCDPVQIHLLPGRYLFEAWGAAGGTENESFVGKGGYTSGVIKLTKQTRFYAIIGSQGQPPVRAMISPSGGCGGGGKGGMPYSSTYFSGAGGGGATIIYYDTENLASRIMVSGGGGGGSSNRCFLIPGYGGGVVAGNGSNLISLISTGGSQNFGTESGVGQNGKNSGGDRYCGAEGNPGCSGGYRGGMTTTGIGDFSDVSGSGGSSYVSGDPQCEPNSMASFFNTKILAGNEYFDLPNGTKSLGNPHHGHLRITHLIPKPSCQNILYSTKYSFFFIFIFIIDS</sequence>
<evidence type="ECO:0000256" key="9">
    <source>
        <dbReference type="ARBA" id="ARBA00022840"/>
    </source>
</evidence>
<evidence type="ECO:0000259" key="16">
    <source>
        <dbReference type="Pfam" id="PF12810"/>
    </source>
</evidence>
<dbReference type="VEuPathDB" id="TrichDB:TVAGG3_0055990"/>
<keyword evidence="3" id="KW-1003">Cell membrane</keyword>
<evidence type="ECO:0000256" key="7">
    <source>
        <dbReference type="ARBA" id="ARBA00022741"/>
    </source>
</evidence>
<dbReference type="InterPro" id="IPR055163">
    <property type="entry name" value="ALK/LTK-like_GRD"/>
</dbReference>
<dbReference type="GO" id="GO:0005886">
    <property type="term" value="C:plasma membrane"/>
    <property type="evidence" value="ECO:0007669"/>
    <property type="project" value="UniProtKB-SubCell"/>
</dbReference>